<keyword evidence="5" id="KW-0560">Oxidoreductase</keyword>
<sequence>MSLIENLQWRHAVKAFDPTQSVSQENIDKIIEAARLAPTSSGLQPFKVIVVKNQAIKAQLVAGALNPDCMKECSHVLVFAGWQDYSAEKIDNVYDMTTDKRGLPRGRFDSYTSMLKASVAKKSADENFEHIARQAYIGLGLALAQAAELKVDSCPAEGFDPKLIDEVLGLEKLGLKSIVIMYVGVADPARDWIAPMAKVRVATEDFVIEYN</sequence>
<evidence type="ECO:0000313" key="8">
    <source>
        <dbReference type="Proteomes" id="UP000229340"/>
    </source>
</evidence>
<evidence type="ECO:0000256" key="5">
    <source>
        <dbReference type="ARBA" id="ARBA00023002"/>
    </source>
</evidence>
<dbReference type="Gene3D" id="3.40.109.10">
    <property type="entry name" value="NADH Oxidase"/>
    <property type="match status" value="1"/>
</dbReference>
<proteinExistence type="inferred from homology"/>
<protein>
    <submittedName>
        <fullName evidence="7">NAD(P)H-dependent oxidoreductase</fullName>
    </submittedName>
</protein>
<comment type="cofactor">
    <cofactor evidence="1">
        <name>FMN</name>
        <dbReference type="ChEBI" id="CHEBI:58210"/>
    </cofactor>
</comment>
<evidence type="ECO:0000256" key="3">
    <source>
        <dbReference type="ARBA" id="ARBA00022630"/>
    </source>
</evidence>
<comment type="similarity">
    <text evidence="2">Belongs to the nitroreductase family.</text>
</comment>
<accession>A0A2D2LSH9</accession>
<evidence type="ECO:0000256" key="1">
    <source>
        <dbReference type="ARBA" id="ARBA00001917"/>
    </source>
</evidence>
<keyword evidence="3" id="KW-0285">Flavoprotein</keyword>
<evidence type="ECO:0000313" key="7">
    <source>
        <dbReference type="EMBL" id="ATR77973.1"/>
    </source>
</evidence>
<feature type="domain" description="Nitroreductase" evidence="6">
    <location>
        <begin position="8"/>
        <end position="184"/>
    </location>
</feature>
<evidence type="ECO:0000256" key="2">
    <source>
        <dbReference type="ARBA" id="ARBA00007118"/>
    </source>
</evidence>
<dbReference type="EMBL" id="CP024443">
    <property type="protein sequence ID" value="ATR77973.1"/>
    <property type="molecule type" value="Genomic_DNA"/>
</dbReference>
<dbReference type="STRING" id="34062.AXE82_06335"/>
<name>A0A2D2LSH9_FAUOS</name>
<dbReference type="AlphaFoldDB" id="A0A2D2LSH9"/>
<dbReference type="Proteomes" id="UP000229340">
    <property type="component" value="Chromosome"/>
</dbReference>
<dbReference type="RefSeq" id="WP_100269347.1">
    <property type="nucleotide sequence ID" value="NZ_CP024443.1"/>
</dbReference>
<evidence type="ECO:0000259" key="6">
    <source>
        <dbReference type="Pfam" id="PF00881"/>
    </source>
</evidence>
<organism evidence="7 8">
    <name type="scientific">Faucicola osloensis</name>
    <name type="common">Moraxella osloensis</name>
    <dbReference type="NCBI Taxonomy" id="34062"/>
    <lineage>
        <taxon>Bacteria</taxon>
        <taxon>Pseudomonadati</taxon>
        <taxon>Pseudomonadota</taxon>
        <taxon>Gammaproteobacteria</taxon>
        <taxon>Moraxellales</taxon>
        <taxon>Moraxellaceae</taxon>
        <taxon>Faucicola</taxon>
    </lineage>
</organism>
<dbReference type="PANTHER" id="PTHR43673">
    <property type="entry name" value="NAD(P)H NITROREDUCTASE YDGI-RELATED"/>
    <property type="match status" value="1"/>
</dbReference>
<reference evidence="8" key="1">
    <citation type="submission" date="2017-11" db="EMBL/GenBank/DDBJ databases">
        <title>Complete genome sequence of Moraxella osloensis NP7 isolated from human skin.</title>
        <authorList>
            <person name="Lee K."/>
            <person name="Lim J.Y."/>
            <person name="Hwang I."/>
        </authorList>
    </citation>
    <scope>NUCLEOTIDE SEQUENCE [LARGE SCALE GENOMIC DNA]</scope>
    <source>
        <strain evidence="8">NP7</strain>
    </source>
</reference>
<evidence type="ECO:0000256" key="4">
    <source>
        <dbReference type="ARBA" id="ARBA00022643"/>
    </source>
</evidence>
<gene>
    <name evidence="7" type="ORF">NP7_00965</name>
</gene>
<dbReference type="InterPro" id="IPR000415">
    <property type="entry name" value="Nitroreductase-like"/>
</dbReference>
<dbReference type="PANTHER" id="PTHR43673:SF2">
    <property type="entry name" value="NITROREDUCTASE"/>
    <property type="match status" value="1"/>
</dbReference>
<dbReference type="GO" id="GO:0016491">
    <property type="term" value="F:oxidoreductase activity"/>
    <property type="evidence" value="ECO:0007669"/>
    <property type="project" value="UniProtKB-KW"/>
</dbReference>
<dbReference type="InterPro" id="IPR029479">
    <property type="entry name" value="Nitroreductase"/>
</dbReference>
<dbReference type="SUPFAM" id="SSF55469">
    <property type="entry name" value="FMN-dependent nitroreductase-like"/>
    <property type="match status" value="1"/>
</dbReference>
<dbReference type="Pfam" id="PF00881">
    <property type="entry name" value="Nitroreductase"/>
    <property type="match status" value="1"/>
</dbReference>
<keyword evidence="4" id="KW-0288">FMN</keyword>